<feature type="region of interest" description="Disordered" evidence="1">
    <location>
        <begin position="34"/>
        <end position="117"/>
    </location>
</feature>
<dbReference type="AlphaFoldDB" id="A0A173U9B1"/>
<feature type="compositionally biased region" description="Polar residues" evidence="1">
    <location>
        <begin position="34"/>
        <end position="51"/>
    </location>
</feature>
<evidence type="ECO:0008006" key="5">
    <source>
        <dbReference type="Google" id="ProtNLM"/>
    </source>
</evidence>
<dbReference type="Proteomes" id="UP000095598">
    <property type="component" value="Unassembled WGS sequence"/>
</dbReference>
<sequence length="440" mass="49398">MYKKKLLYLSLAACMMGMTPNVNLHAEEKTAIVQDQAQSETSTEVAETPTNDAHVEESSTETTTHQKHETHKKETHKDKKKKKTKKTKQEKKSKKNKKKKVDNKKKKNKKKYNTEQQSIKTYAEMSLEKKNHKEYVGSYVYFNQADEAWNHSGLSIHSAGCGPSAIAVCITNLTSKWVTPVDVASWGSQNGYYSSAGSVHEGIPAMVEHFGLQCEGAGTDYEKIKAALKNGNFVIGLMGPGYFTNGGHFITLVEIDQDDQVTVADVGSRRRSQFKYALKDVIGESKAAGAGGPFWIVRSNKNTDVIKEKKVSKLSKGIKKIEKKKKIDHKKETLKNKEKIRDQIIHSFYLETTNDMNDFEKKLPLTVVYTGTKRLSTDTEHHSKINQHIEKLAKELNDPYLLQVAKEYDFGSDNVNSGQGTIAFNLVTYLSSGATEYQVN</sequence>
<gene>
    <name evidence="3" type="ORF">ERS852425_02679</name>
</gene>
<accession>A0A173U9B1</accession>
<feature type="compositionally biased region" description="Basic and acidic residues" evidence="1">
    <location>
        <begin position="64"/>
        <end position="77"/>
    </location>
</feature>
<feature type="chain" id="PRO_5008012890" description="Peptidase C39-like domain-containing protein" evidence="2">
    <location>
        <begin position="27"/>
        <end position="440"/>
    </location>
</feature>
<name>A0A173U9B1_ANAHA</name>
<proteinExistence type="predicted"/>
<reference evidence="3 4" key="1">
    <citation type="submission" date="2015-09" db="EMBL/GenBank/DDBJ databases">
        <authorList>
            <consortium name="Pathogen Informatics"/>
        </authorList>
    </citation>
    <scope>NUCLEOTIDE SEQUENCE [LARGE SCALE GENOMIC DNA]</scope>
    <source>
        <strain evidence="3 4">2789STDY5608868</strain>
    </source>
</reference>
<organism evidence="3 4">
    <name type="scientific">Anaerostipes hadrus</name>
    <dbReference type="NCBI Taxonomy" id="649756"/>
    <lineage>
        <taxon>Bacteria</taxon>
        <taxon>Bacillati</taxon>
        <taxon>Bacillota</taxon>
        <taxon>Clostridia</taxon>
        <taxon>Lachnospirales</taxon>
        <taxon>Lachnospiraceae</taxon>
        <taxon>Anaerostipes</taxon>
    </lineage>
</organism>
<feature type="compositionally biased region" description="Basic residues" evidence="1">
    <location>
        <begin position="78"/>
        <end position="111"/>
    </location>
</feature>
<dbReference type="RefSeq" id="WP_055259489.1">
    <property type="nucleotide sequence ID" value="NZ_CYXT01000023.1"/>
</dbReference>
<evidence type="ECO:0000313" key="4">
    <source>
        <dbReference type="Proteomes" id="UP000095598"/>
    </source>
</evidence>
<evidence type="ECO:0000313" key="3">
    <source>
        <dbReference type="EMBL" id="CUN10946.1"/>
    </source>
</evidence>
<feature type="signal peptide" evidence="2">
    <location>
        <begin position="1"/>
        <end position="26"/>
    </location>
</feature>
<protein>
    <recommendedName>
        <fullName evidence="5">Peptidase C39-like domain-containing protein</fullName>
    </recommendedName>
</protein>
<dbReference type="EMBL" id="CYXT01000023">
    <property type="protein sequence ID" value="CUN10946.1"/>
    <property type="molecule type" value="Genomic_DNA"/>
</dbReference>
<evidence type="ECO:0000256" key="2">
    <source>
        <dbReference type="SAM" id="SignalP"/>
    </source>
</evidence>
<evidence type="ECO:0000256" key="1">
    <source>
        <dbReference type="SAM" id="MobiDB-lite"/>
    </source>
</evidence>
<keyword evidence="2" id="KW-0732">Signal</keyword>